<feature type="region of interest" description="Disordered" evidence="1">
    <location>
        <begin position="1"/>
        <end position="25"/>
    </location>
</feature>
<feature type="region of interest" description="Disordered" evidence="1">
    <location>
        <begin position="53"/>
        <end position="92"/>
    </location>
</feature>
<dbReference type="EMBL" id="JAFBMS010000162">
    <property type="protein sequence ID" value="KAG9334137.1"/>
    <property type="molecule type" value="Genomic_DNA"/>
</dbReference>
<evidence type="ECO:0000313" key="2">
    <source>
        <dbReference type="EMBL" id="KAG9334137.1"/>
    </source>
</evidence>
<protein>
    <submittedName>
        <fullName evidence="2">Uncharacterized protein</fullName>
    </submittedName>
</protein>
<dbReference type="AlphaFoldDB" id="A0A8T2NCE6"/>
<evidence type="ECO:0000256" key="1">
    <source>
        <dbReference type="SAM" id="MobiDB-lite"/>
    </source>
</evidence>
<gene>
    <name evidence="2" type="ORF">JZ751_009107</name>
</gene>
<organism evidence="2 3">
    <name type="scientific">Albula glossodonta</name>
    <name type="common">roundjaw bonefish</name>
    <dbReference type="NCBI Taxonomy" id="121402"/>
    <lineage>
        <taxon>Eukaryota</taxon>
        <taxon>Metazoa</taxon>
        <taxon>Chordata</taxon>
        <taxon>Craniata</taxon>
        <taxon>Vertebrata</taxon>
        <taxon>Euteleostomi</taxon>
        <taxon>Actinopterygii</taxon>
        <taxon>Neopterygii</taxon>
        <taxon>Teleostei</taxon>
        <taxon>Albuliformes</taxon>
        <taxon>Albulidae</taxon>
        <taxon>Albula</taxon>
    </lineage>
</organism>
<dbReference type="Proteomes" id="UP000824540">
    <property type="component" value="Unassembled WGS sequence"/>
</dbReference>
<proteinExistence type="predicted"/>
<accession>A0A8T2NCE6</accession>
<evidence type="ECO:0000313" key="3">
    <source>
        <dbReference type="Proteomes" id="UP000824540"/>
    </source>
</evidence>
<sequence length="125" mass="13156">MVTAASAVSLLTPPPPPPPHLLSFSRGLSSAQPSLGIALQPGLFANGRQIIEEETSGVPPGPSRGSVLPDLGTTRPGRSNVAEEDKNSPAGACPALFTLRHRWLHRLEGRVKDEDSSRSGSVLQF</sequence>
<reference evidence="2" key="1">
    <citation type="thesis" date="2021" institute="BYU ScholarsArchive" country="Provo, UT, USA">
        <title>Applications of and Algorithms for Genome Assembly and Genomic Analyses with an Emphasis on Marine Teleosts.</title>
        <authorList>
            <person name="Pickett B.D."/>
        </authorList>
    </citation>
    <scope>NUCLEOTIDE SEQUENCE</scope>
    <source>
        <strain evidence="2">HI-2016</strain>
    </source>
</reference>
<keyword evidence="3" id="KW-1185">Reference proteome</keyword>
<comment type="caution">
    <text evidence="2">The sequence shown here is derived from an EMBL/GenBank/DDBJ whole genome shotgun (WGS) entry which is preliminary data.</text>
</comment>
<name>A0A8T2NCE6_9TELE</name>